<keyword evidence="2" id="KW-0539">Nucleus</keyword>
<reference evidence="4" key="1">
    <citation type="submission" date="2022-10" db="EMBL/GenBank/DDBJ databases">
        <authorList>
            <person name="Byrne P K."/>
        </authorList>
    </citation>
    <scope>NUCLEOTIDE SEQUENCE</scope>
    <source>
        <strain evidence="4">ZP964</strain>
    </source>
</reference>
<dbReference type="Proteomes" id="UP001162085">
    <property type="component" value="Chromosome 4"/>
</dbReference>
<proteinExistence type="predicted"/>
<organism evidence="4 5">
    <name type="scientific">Saccharomyces uvarum</name>
    <name type="common">Yeast</name>
    <name type="synonym">Saccharomyces bayanus var. uvarum</name>
    <dbReference type="NCBI Taxonomy" id="230603"/>
    <lineage>
        <taxon>Eukaryota</taxon>
        <taxon>Fungi</taxon>
        <taxon>Dikarya</taxon>
        <taxon>Ascomycota</taxon>
        <taxon>Saccharomycotina</taxon>
        <taxon>Saccharomycetes</taxon>
        <taxon>Saccharomycetales</taxon>
        <taxon>Saccharomycetaceae</taxon>
        <taxon>Saccharomyces</taxon>
    </lineage>
</organism>
<dbReference type="PANTHER" id="PTHR10252:SF54">
    <property type="entry name" value="CHROMATIN ACCESSIBILITY COMPLEX PROTEIN 1"/>
    <property type="match status" value="1"/>
</dbReference>
<evidence type="ECO:0000256" key="2">
    <source>
        <dbReference type="ARBA" id="ARBA00023242"/>
    </source>
</evidence>
<dbReference type="EMBL" id="OX365931">
    <property type="protein sequence ID" value="CAI4060481.1"/>
    <property type="molecule type" value="Genomic_DNA"/>
</dbReference>
<feature type="compositionally biased region" description="Acidic residues" evidence="3">
    <location>
        <begin position="127"/>
        <end position="156"/>
    </location>
</feature>
<dbReference type="CDD" id="cd22929">
    <property type="entry name" value="HFD_POLE4-like"/>
    <property type="match status" value="1"/>
</dbReference>
<evidence type="ECO:0000256" key="1">
    <source>
        <dbReference type="ARBA" id="ARBA00004123"/>
    </source>
</evidence>
<evidence type="ECO:0000256" key="3">
    <source>
        <dbReference type="SAM" id="MobiDB-lite"/>
    </source>
</evidence>
<feature type="region of interest" description="Disordered" evidence="3">
    <location>
        <begin position="100"/>
        <end position="205"/>
    </location>
</feature>
<sequence length="205" mass="23005">MSDLVREKAPAFPISKVKKIAKCDPEYVITSNAAVSATAFAAELFVQNLVEESLVLAQLNSRGKSSLRLSLASIEECVEKRENFRFLEDVIKQLKKNSIHDKKGQLGRQPDLNNQQVAKEEPQPHQDDDESAEIEEDEDEDEDEEEEEPVQEEELMDDHGGHREDKPTRGVAGLLSRFQYQSAPDTGDHSGSSDMETYDGKSIDE</sequence>
<comment type="subcellular location">
    <subcellularLocation>
        <location evidence="1">Nucleus</location>
    </subcellularLocation>
</comment>
<dbReference type="InterPro" id="IPR050568">
    <property type="entry name" value="Transcr_DNA_Rep_Reg"/>
</dbReference>
<dbReference type="SUPFAM" id="SSF47113">
    <property type="entry name" value="Histone-fold"/>
    <property type="match status" value="1"/>
</dbReference>
<accession>A0ABN8WSS4</accession>
<keyword evidence="5" id="KW-1185">Reference proteome</keyword>
<name>A0ABN8WSS4_SACUV</name>
<dbReference type="PANTHER" id="PTHR10252">
    <property type="entry name" value="HISTONE-LIKE TRANSCRIPTION FACTOR CCAAT-RELATED"/>
    <property type="match status" value="1"/>
</dbReference>
<dbReference type="Gene3D" id="1.10.20.10">
    <property type="entry name" value="Histone, subunit A"/>
    <property type="match status" value="1"/>
</dbReference>
<gene>
    <name evidence="4" type="primary">SUVZ04G4870</name>
    <name evidence="4" type="ORF">SUVZ_04G4870</name>
</gene>
<evidence type="ECO:0000313" key="4">
    <source>
        <dbReference type="EMBL" id="CAI4060481.1"/>
    </source>
</evidence>
<protein>
    <recommendedName>
        <fullName evidence="6">DNA polymerase epsilon subunit C</fullName>
    </recommendedName>
</protein>
<evidence type="ECO:0008006" key="6">
    <source>
        <dbReference type="Google" id="ProtNLM"/>
    </source>
</evidence>
<feature type="compositionally biased region" description="Polar residues" evidence="3">
    <location>
        <begin position="178"/>
        <end position="195"/>
    </location>
</feature>
<dbReference type="InterPro" id="IPR009072">
    <property type="entry name" value="Histone-fold"/>
</dbReference>
<feature type="compositionally biased region" description="Basic and acidic residues" evidence="3">
    <location>
        <begin position="157"/>
        <end position="168"/>
    </location>
</feature>
<evidence type="ECO:0000313" key="5">
    <source>
        <dbReference type="Proteomes" id="UP001162085"/>
    </source>
</evidence>